<name>A0ACC0YP32_9ROSI</name>
<dbReference type="EMBL" id="CM047741">
    <property type="protein sequence ID" value="KAJ0038888.1"/>
    <property type="molecule type" value="Genomic_DNA"/>
</dbReference>
<comment type="caution">
    <text evidence="1">The sequence shown here is derived from an EMBL/GenBank/DDBJ whole genome shotgun (WGS) entry which is preliminary data.</text>
</comment>
<proteinExistence type="predicted"/>
<organism evidence="1 2">
    <name type="scientific">Pistacia integerrima</name>
    <dbReference type="NCBI Taxonomy" id="434235"/>
    <lineage>
        <taxon>Eukaryota</taxon>
        <taxon>Viridiplantae</taxon>
        <taxon>Streptophyta</taxon>
        <taxon>Embryophyta</taxon>
        <taxon>Tracheophyta</taxon>
        <taxon>Spermatophyta</taxon>
        <taxon>Magnoliopsida</taxon>
        <taxon>eudicotyledons</taxon>
        <taxon>Gunneridae</taxon>
        <taxon>Pentapetalae</taxon>
        <taxon>rosids</taxon>
        <taxon>malvids</taxon>
        <taxon>Sapindales</taxon>
        <taxon>Anacardiaceae</taxon>
        <taxon>Pistacia</taxon>
    </lineage>
</organism>
<reference evidence="2" key="1">
    <citation type="journal article" date="2023" name="G3 (Bethesda)">
        <title>Genome assembly and association tests identify interacting loci associated with vigor, precocity, and sex in interspecific pistachio rootstocks.</title>
        <authorList>
            <person name="Palmer W."/>
            <person name="Jacygrad E."/>
            <person name="Sagayaradj S."/>
            <person name="Cavanaugh K."/>
            <person name="Han R."/>
            <person name="Bertier L."/>
            <person name="Beede B."/>
            <person name="Kafkas S."/>
            <person name="Golino D."/>
            <person name="Preece J."/>
            <person name="Michelmore R."/>
        </authorList>
    </citation>
    <scope>NUCLEOTIDE SEQUENCE [LARGE SCALE GENOMIC DNA]</scope>
</reference>
<evidence type="ECO:0000313" key="2">
    <source>
        <dbReference type="Proteomes" id="UP001163603"/>
    </source>
</evidence>
<dbReference type="Proteomes" id="UP001163603">
    <property type="component" value="Chromosome 6"/>
</dbReference>
<protein>
    <submittedName>
        <fullName evidence="1">Uncharacterized protein</fullName>
    </submittedName>
</protein>
<sequence length="200" mass="22805">MIVQLINQEVSDELLRNMKEQAQEFFALPLQEKKRWAQKPGSLEGYGQAFVTSPQQKLEWNDMLFLKTLPPSIRNQNLWPQKPQKFRETLETYSGDMRKVAISLATFIAMALEIETHEEISRAYQEGTYEVRMNLYPPCPESELVIGILPHADISGITLLLECGDMPRLEALKDGQWVTVLPKHGAIVVNLGHITEVCNI</sequence>
<accession>A0ACC0YP32</accession>
<evidence type="ECO:0000313" key="1">
    <source>
        <dbReference type="EMBL" id="KAJ0038888.1"/>
    </source>
</evidence>
<gene>
    <name evidence="1" type="ORF">Pint_24102</name>
</gene>
<keyword evidence="2" id="KW-1185">Reference proteome</keyword>